<dbReference type="GO" id="GO:0071555">
    <property type="term" value="P:cell wall organization"/>
    <property type="evidence" value="ECO:0007669"/>
    <property type="project" value="UniProtKB-KW"/>
</dbReference>
<dbReference type="PANTHER" id="PTHR36174">
    <property type="entry name" value="LIPID II:GLYCINE GLYCYLTRANSFERASE"/>
    <property type="match status" value="1"/>
</dbReference>
<name>A0A161RDU8_9BACL</name>
<accession>A0A161RDU8</accession>
<comment type="catalytic activity">
    <reaction evidence="11">
        <text>beta-D-GlcNAc-(1-&gt;4)-Mur2Ac(oyl-L-Ala-D-isoglutaminyl-L-Lys-D-Ala-D-Ala)-di-trans,octa-cis-undecaprenyl diphosphate + glycyl-tRNA(Gly) = beta-D-GlcNAc-(1-&gt;4)-Mur2Ac(oyl-L-Ala-D-isoglutaminyl-L-Lys-(N(6)-Gly)-D-Ala-D-Ala)-di-trans,octa-cis-undecaprenyl diphosphate + tRNA(Gly) + H(+)</text>
        <dbReference type="Rhea" id="RHEA:30435"/>
        <dbReference type="Rhea" id="RHEA-COMP:9664"/>
        <dbReference type="Rhea" id="RHEA-COMP:9683"/>
        <dbReference type="ChEBI" id="CHEBI:15378"/>
        <dbReference type="ChEBI" id="CHEBI:62233"/>
        <dbReference type="ChEBI" id="CHEBI:62234"/>
        <dbReference type="ChEBI" id="CHEBI:78442"/>
        <dbReference type="ChEBI" id="CHEBI:78522"/>
        <dbReference type="EC" id="2.3.2.16"/>
    </reaction>
</comment>
<evidence type="ECO:0000256" key="8">
    <source>
        <dbReference type="ARBA" id="ARBA00039074"/>
    </source>
</evidence>
<keyword evidence="7" id="KW-0961">Cell wall biogenesis/degradation</keyword>
<protein>
    <recommendedName>
        <fullName evidence="9">Lipid II:glycine glycyltransferase</fullName>
        <ecNumber evidence="8">2.3.2.16</ecNumber>
    </recommendedName>
    <alternativeName>
        <fullName evidence="10">Factor essential for expression of methicillin resistance X</fullName>
    </alternativeName>
</protein>
<keyword evidence="3 12" id="KW-0808">Transferase</keyword>
<keyword evidence="5" id="KW-0573">Peptidoglycan synthesis</keyword>
<evidence type="ECO:0000256" key="2">
    <source>
        <dbReference type="ARBA" id="ARBA00009943"/>
    </source>
</evidence>
<evidence type="ECO:0000256" key="3">
    <source>
        <dbReference type="ARBA" id="ARBA00022679"/>
    </source>
</evidence>
<dbReference type="Gene3D" id="3.40.630.30">
    <property type="match status" value="2"/>
</dbReference>
<evidence type="ECO:0000256" key="1">
    <source>
        <dbReference type="ARBA" id="ARBA00004496"/>
    </source>
</evidence>
<dbReference type="GO" id="GO:0016755">
    <property type="term" value="F:aminoacyltransferase activity"/>
    <property type="evidence" value="ECO:0007669"/>
    <property type="project" value="InterPro"/>
</dbReference>
<dbReference type="OrthoDB" id="9785911at2"/>
<evidence type="ECO:0000256" key="9">
    <source>
        <dbReference type="ARBA" id="ARBA00040679"/>
    </source>
</evidence>
<evidence type="ECO:0000256" key="7">
    <source>
        <dbReference type="ARBA" id="ARBA00023316"/>
    </source>
</evidence>
<dbReference type="PROSITE" id="PS51191">
    <property type="entry name" value="FEMABX"/>
    <property type="match status" value="1"/>
</dbReference>
<comment type="subcellular location">
    <subcellularLocation>
        <location evidence="1">Cytoplasm</location>
    </subcellularLocation>
</comment>
<evidence type="ECO:0000256" key="6">
    <source>
        <dbReference type="ARBA" id="ARBA00023315"/>
    </source>
</evidence>
<dbReference type="RefSeq" id="WP_063181622.1">
    <property type="nucleotide sequence ID" value="NZ_LQNT01000010.1"/>
</dbReference>
<dbReference type="SUPFAM" id="SSF55729">
    <property type="entry name" value="Acyl-CoA N-acyltransferases (Nat)"/>
    <property type="match status" value="2"/>
</dbReference>
<keyword evidence="6 12" id="KW-0012">Acyltransferase</keyword>
<gene>
    <name evidence="12" type="ORF">AV656_09980</name>
</gene>
<keyword evidence="4" id="KW-0133">Cell shape</keyword>
<proteinExistence type="inferred from homology"/>
<evidence type="ECO:0000256" key="11">
    <source>
        <dbReference type="ARBA" id="ARBA00048654"/>
    </source>
</evidence>
<evidence type="ECO:0000256" key="5">
    <source>
        <dbReference type="ARBA" id="ARBA00022984"/>
    </source>
</evidence>
<dbReference type="InterPro" id="IPR050644">
    <property type="entry name" value="PG_Glycine_Bridge_Synth"/>
</dbReference>
<dbReference type="EC" id="2.3.2.16" evidence="8"/>
<dbReference type="AlphaFoldDB" id="A0A161RDU8"/>
<dbReference type="EMBL" id="LQNT01000010">
    <property type="protein sequence ID" value="KZE37842.1"/>
    <property type="molecule type" value="Genomic_DNA"/>
</dbReference>
<evidence type="ECO:0000256" key="4">
    <source>
        <dbReference type="ARBA" id="ARBA00022960"/>
    </source>
</evidence>
<evidence type="ECO:0000313" key="13">
    <source>
        <dbReference type="Proteomes" id="UP000076490"/>
    </source>
</evidence>
<dbReference type="GO" id="GO:0005737">
    <property type="term" value="C:cytoplasm"/>
    <property type="evidence" value="ECO:0007669"/>
    <property type="project" value="UniProtKB-SubCell"/>
</dbReference>
<comment type="caution">
    <text evidence="12">The sequence shown here is derived from an EMBL/GenBank/DDBJ whole genome shotgun (WGS) entry which is preliminary data.</text>
</comment>
<dbReference type="InterPro" id="IPR016181">
    <property type="entry name" value="Acyl_CoA_acyltransferase"/>
</dbReference>
<evidence type="ECO:0000256" key="10">
    <source>
        <dbReference type="ARBA" id="ARBA00042933"/>
    </source>
</evidence>
<comment type="similarity">
    <text evidence="2">Belongs to the FemABX family.</text>
</comment>
<dbReference type="Pfam" id="PF02388">
    <property type="entry name" value="FemAB"/>
    <property type="match status" value="2"/>
</dbReference>
<reference evidence="12 13" key="1">
    <citation type="submission" date="2016-01" db="EMBL/GenBank/DDBJ databases">
        <title>Whole genome sequencing of Bhargavaea cecembensis T14.</title>
        <authorList>
            <person name="Hong K.W."/>
        </authorList>
    </citation>
    <scope>NUCLEOTIDE SEQUENCE [LARGE SCALE GENOMIC DNA]</scope>
    <source>
        <strain evidence="12 13">T14</strain>
    </source>
</reference>
<dbReference type="PANTHER" id="PTHR36174:SF1">
    <property type="entry name" value="LIPID II:GLYCINE GLYCYLTRANSFERASE"/>
    <property type="match status" value="1"/>
</dbReference>
<evidence type="ECO:0000313" key="12">
    <source>
        <dbReference type="EMBL" id="KZE37842.1"/>
    </source>
</evidence>
<dbReference type="GO" id="GO:0009252">
    <property type="term" value="P:peptidoglycan biosynthetic process"/>
    <property type="evidence" value="ECO:0007669"/>
    <property type="project" value="UniProtKB-KW"/>
</dbReference>
<sequence>MPILDHNNKEMTARYEEFVKKSPYRAITQDLQWSKVKNDWGNEQVYVEQDGEIVAAMSILVKKVPGGFSLLYAPRGPVCDITDRELLFRLMKEVEPLVKKHKAFALKFDPEVRYSSSLEQQFTSMGFKVHNREEEKEALIQPRLNMILYFEDHDEESIMMKFSKKCRNIIRGAIKKGVTVSYGDSDEYLNDFYSIYKTMAERNGITTRSIDYFKRMREAFGKNFRIYIAEHEGDQLAAGLTINYSGKLYYLYAGSTNEKRNLNPNHLMNYEMIKWGISEGAEQYDFGGVFELSPKDGLYLFKKSFCDKDGHTEYIGEVDKVYNPLLYTMFVNVVPKLQKLKKKLRR</sequence>
<organism evidence="12 13">
    <name type="scientific">Bhargavaea cecembensis</name>
    <dbReference type="NCBI Taxonomy" id="394098"/>
    <lineage>
        <taxon>Bacteria</taxon>
        <taxon>Bacillati</taxon>
        <taxon>Bacillota</taxon>
        <taxon>Bacilli</taxon>
        <taxon>Bacillales</taxon>
        <taxon>Caryophanaceae</taxon>
        <taxon>Bhargavaea</taxon>
    </lineage>
</organism>
<dbReference type="Proteomes" id="UP000076490">
    <property type="component" value="Unassembled WGS sequence"/>
</dbReference>
<dbReference type="InterPro" id="IPR003447">
    <property type="entry name" value="FEMABX"/>
</dbReference>
<dbReference type="GO" id="GO:0008360">
    <property type="term" value="P:regulation of cell shape"/>
    <property type="evidence" value="ECO:0007669"/>
    <property type="project" value="UniProtKB-KW"/>
</dbReference>